<evidence type="ECO:0000256" key="8">
    <source>
        <dbReference type="ARBA" id="ARBA00023211"/>
    </source>
</evidence>
<dbReference type="NCBIfam" id="NF002073">
    <property type="entry name" value="PRK00913.1-2"/>
    <property type="match status" value="1"/>
</dbReference>
<sequence>MQYLAKNQALNTVQDSIVIGVFEDHQLTPSAKEFDDLTQHYLTNLLKSGEITAKTGEITLLRNVPNSPAKRVFVVGCGKENALSVRDYKKIYHSLLKEIEKTQAKTVVSYLNEIALQDRHLLWQLRFAIESMQDARYVFDEFKSKKTPNTSPLEEVIFVVKPEQEANAAEIIKEAVAIEYGVKQTKDLANCPPNVCNPAYLATQAEALAARSNKIEVQIVDEKEMQELGMTSYLAVSQGSANEAKMSIMTYRNNPNPNAKPIVLVGKGLTFDAGGISLKPGAGMDEMKYDMCGAATVFGVMNALAELDLPINVIGVMAGCENMPDGNAYRPGDIVTTMSGLTVEVLNTDAEGRLVLCDALTYVKRFEPELVIDMATLTGACVIALGSHNSGLMTEDEALAEALLTAANETQDKAWRLPIGEEYNEQLKSNFADLANIGGRWGGACTAGAFLSNFTKDYRWAHLDIAGTAWKQGAEKGASGRPVHLVMQYLLNQVK</sequence>
<comment type="catalytic activity">
    <reaction evidence="2 10">
        <text>Release of an N-terminal amino acid, preferentially leucine, but not glutamic or aspartic acids.</text>
        <dbReference type="EC" id="3.4.11.10"/>
    </reaction>
</comment>
<comment type="catalytic activity">
    <reaction evidence="1 10">
        <text>Release of an N-terminal amino acid, Xaa-|-Yaa-, in which Xaa is preferably Leu, but may be other amino acids including Pro although not Arg or Lys, and Yaa may be Pro. Amino acid amides and methyl esters are also readily hydrolyzed, but rates on arylamides are exceedingly low.</text>
        <dbReference type="EC" id="3.4.11.1"/>
    </reaction>
</comment>
<dbReference type="PROSITE" id="PS00631">
    <property type="entry name" value="CYTOSOL_AP"/>
    <property type="match status" value="1"/>
</dbReference>
<evidence type="ECO:0000256" key="10">
    <source>
        <dbReference type="HAMAP-Rule" id="MF_00181"/>
    </source>
</evidence>
<evidence type="ECO:0000256" key="1">
    <source>
        <dbReference type="ARBA" id="ARBA00000135"/>
    </source>
</evidence>
<evidence type="ECO:0000256" key="6">
    <source>
        <dbReference type="ARBA" id="ARBA00022723"/>
    </source>
</evidence>
<protein>
    <recommendedName>
        <fullName evidence="10">Probable cytosol aminopeptidase</fullName>
        <ecNumber evidence="10">3.4.11.1</ecNumber>
    </recommendedName>
    <alternativeName>
        <fullName evidence="10">Leucine aminopeptidase</fullName>
        <shortName evidence="10">LAP</shortName>
        <ecNumber evidence="10">3.4.11.10</ecNumber>
    </alternativeName>
    <alternativeName>
        <fullName evidence="10">Leucyl aminopeptidase</fullName>
    </alternativeName>
</protein>
<proteinExistence type="inferred from homology"/>
<dbReference type="NCBIfam" id="NF002077">
    <property type="entry name" value="PRK00913.2-4"/>
    <property type="match status" value="1"/>
</dbReference>
<dbReference type="CDD" id="cd00433">
    <property type="entry name" value="Peptidase_M17"/>
    <property type="match status" value="1"/>
</dbReference>
<comment type="similarity">
    <text evidence="3 10">Belongs to the peptidase M17 family.</text>
</comment>
<dbReference type="PANTHER" id="PTHR11963:SF23">
    <property type="entry name" value="CYTOSOL AMINOPEPTIDASE"/>
    <property type="match status" value="1"/>
</dbReference>
<dbReference type="SUPFAM" id="SSF52949">
    <property type="entry name" value="Macro domain-like"/>
    <property type="match status" value="1"/>
</dbReference>
<gene>
    <name evidence="10 12" type="primary">pepA</name>
    <name evidence="12" type="ORF">NCTC12871_00413</name>
</gene>
<evidence type="ECO:0000256" key="7">
    <source>
        <dbReference type="ARBA" id="ARBA00022801"/>
    </source>
</evidence>
<dbReference type="EC" id="3.4.11.1" evidence="10"/>
<dbReference type="GO" id="GO:0006508">
    <property type="term" value="P:proteolysis"/>
    <property type="evidence" value="ECO:0007669"/>
    <property type="project" value="UniProtKB-KW"/>
</dbReference>
<dbReference type="Proteomes" id="UP000279799">
    <property type="component" value="Chromosome"/>
</dbReference>
<dbReference type="InterPro" id="IPR000819">
    <property type="entry name" value="Peptidase_M17_C"/>
</dbReference>
<feature type="binding site" evidence="10">
    <location>
        <position position="272"/>
    </location>
    <ligand>
        <name>Mn(2+)</name>
        <dbReference type="ChEBI" id="CHEBI:29035"/>
        <label>2</label>
    </ligand>
</feature>
<evidence type="ECO:0000256" key="2">
    <source>
        <dbReference type="ARBA" id="ARBA00000967"/>
    </source>
</evidence>
<dbReference type="InterPro" id="IPR011356">
    <property type="entry name" value="Leucine_aapep/pepB"/>
</dbReference>
<evidence type="ECO:0000313" key="12">
    <source>
        <dbReference type="EMBL" id="VEJ08984.1"/>
    </source>
</evidence>
<dbReference type="EMBL" id="LR134510">
    <property type="protein sequence ID" value="VEJ08984.1"/>
    <property type="molecule type" value="Genomic_DNA"/>
</dbReference>
<keyword evidence="7 10" id="KW-0378">Hydrolase</keyword>
<evidence type="ECO:0000313" key="13">
    <source>
        <dbReference type="Proteomes" id="UP000279799"/>
    </source>
</evidence>
<keyword evidence="8 10" id="KW-0464">Manganese</keyword>
<dbReference type="RefSeq" id="WP_126598526.1">
    <property type="nucleotide sequence ID" value="NZ_LR134510.1"/>
</dbReference>
<dbReference type="PANTHER" id="PTHR11963">
    <property type="entry name" value="LEUCINE AMINOPEPTIDASE-RELATED"/>
    <property type="match status" value="1"/>
</dbReference>
<evidence type="ECO:0000256" key="4">
    <source>
        <dbReference type="ARBA" id="ARBA00022438"/>
    </source>
</evidence>
<comment type="function">
    <text evidence="9 10">Presumably involved in the processing and regular turnover of intracellular proteins. Catalyzes the removal of unsubstituted N-terminal amino acids from various peptides.</text>
</comment>
<feature type="binding site" evidence="10">
    <location>
        <position position="272"/>
    </location>
    <ligand>
        <name>Mn(2+)</name>
        <dbReference type="ChEBI" id="CHEBI:29035"/>
        <label>1</label>
    </ligand>
</feature>
<dbReference type="GO" id="GO:0030145">
    <property type="term" value="F:manganese ion binding"/>
    <property type="evidence" value="ECO:0007669"/>
    <property type="project" value="UniProtKB-UniRule"/>
</dbReference>
<comment type="cofactor">
    <cofactor evidence="10">
        <name>Mn(2+)</name>
        <dbReference type="ChEBI" id="CHEBI:29035"/>
    </cofactor>
    <text evidence="10">Binds 2 manganese ions per subunit.</text>
</comment>
<keyword evidence="13" id="KW-1185">Reference proteome</keyword>
<accession>A0A448TSG6</accession>
<dbReference type="InterPro" id="IPR008283">
    <property type="entry name" value="Peptidase_M17_N"/>
</dbReference>
<reference evidence="12 13" key="1">
    <citation type="submission" date="2018-12" db="EMBL/GenBank/DDBJ databases">
        <authorList>
            <consortium name="Pathogen Informatics"/>
        </authorList>
    </citation>
    <scope>NUCLEOTIDE SEQUENCE [LARGE SCALE GENOMIC DNA]</scope>
    <source>
        <strain evidence="12 13">NCTC12871</strain>
    </source>
</reference>
<dbReference type="OrthoDB" id="9809354at2"/>
<dbReference type="HAMAP" id="MF_00181">
    <property type="entry name" value="Cytosol_peptidase_M17"/>
    <property type="match status" value="1"/>
</dbReference>
<evidence type="ECO:0000256" key="3">
    <source>
        <dbReference type="ARBA" id="ARBA00009528"/>
    </source>
</evidence>
<keyword evidence="10" id="KW-0963">Cytoplasm</keyword>
<feature type="active site" evidence="10">
    <location>
        <position position="279"/>
    </location>
</feature>
<feature type="binding site" evidence="10">
    <location>
        <position position="351"/>
    </location>
    <ligand>
        <name>Mn(2+)</name>
        <dbReference type="ChEBI" id="CHEBI:29035"/>
        <label>1</label>
    </ligand>
</feature>
<feature type="domain" description="Cytosol aminopeptidase" evidence="11">
    <location>
        <begin position="347"/>
        <end position="354"/>
    </location>
</feature>
<name>A0A448TSG6_9PAST</name>
<feature type="binding site" evidence="10">
    <location>
        <position position="349"/>
    </location>
    <ligand>
        <name>Mn(2+)</name>
        <dbReference type="ChEBI" id="CHEBI:29035"/>
        <label>1</label>
    </ligand>
</feature>
<feature type="active site" evidence="10">
    <location>
        <position position="353"/>
    </location>
</feature>
<keyword evidence="4 10" id="KW-0031">Aminopeptidase</keyword>
<organism evidence="12 13">
    <name type="scientific">Actinobacillus delphinicola</name>
    <dbReference type="NCBI Taxonomy" id="51161"/>
    <lineage>
        <taxon>Bacteria</taxon>
        <taxon>Pseudomonadati</taxon>
        <taxon>Pseudomonadota</taxon>
        <taxon>Gammaproteobacteria</taxon>
        <taxon>Pasteurellales</taxon>
        <taxon>Pasteurellaceae</taxon>
        <taxon>Actinobacillus</taxon>
    </lineage>
</organism>
<dbReference type="SUPFAM" id="SSF53187">
    <property type="entry name" value="Zn-dependent exopeptidases"/>
    <property type="match status" value="1"/>
</dbReference>
<keyword evidence="6 10" id="KW-0479">Metal-binding</keyword>
<dbReference type="KEGG" id="adp:NCTC12871_00413"/>
<feature type="binding site" evidence="10">
    <location>
        <position position="351"/>
    </location>
    <ligand>
        <name>Mn(2+)</name>
        <dbReference type="ChEBI" id="CHEBI:29035"/>
        <label>2</label>
    </ligand>
</feature>
<feature type="binding site" evidence="10">
    <location>
        <position position="267"/>
    </location>
    <ligand>
        <name>Mn(2+)</name>
        <dbReference type="ChEBI" id="CHEBI:29035"/>
        <label>2</label>
    </ligand>
</feature>
<dbReference type="FunFam" id="3.40.630.10:FF:000004">
    <property type="entry name" value="Probable cytosol aminopeptidase"/>
    <property type="match status" value="1"/>
</dbReference>
<dbReference type="GO" id="GO:0005737">
    <property type="term" value="C:cytoplasm"/>
    <property type="evidence" value="ECO:0007669"/>
    <property type="project" value="UniProtKB-SubCell"/>
</dbReference>
<dbReference type="Pfam" id="PF00883">
    <property type="entry name" value="Peptidase_M17"/>
    <property type="match status" value="1"/>
</dbReference>
<dbReference type="InterPro" id="IPR043472">
    <property type="entry name" value="Macro_dom-like"/>
</dbReference>
<feature type="binding site" evidence="10">
    <location>
        <position position="290"/>
    </location>
    <ligand>
        <name>Mn(2+)</name>
        <dbReference type="ChEBI" id="CHEBI:29035"/>
        <label>2</label>
    </ligand>
</feature>
<comment type="subcellular location">
    <subcellularLocation>
        <location evidence="10">Cytoplasm</location>
    </subcellularLocation>
</comment>
<dbReference type="NCBIfam" id="NF002074">
    <property type="entry name" value="PRK00913.1-4"/>
    <property type="match status" value="1"/>
</dbReference>
<dbReference type="EC" id="3.4.11.10" evidence="10"/>
<dbReference type="Gene3D" id="3.40.220.10">
    <property type="entry name" value="Leucine Aminopeptidase, subunit E, domain 1"/>
    <property type="match status" value="1"/>
</dbReference>
<evidence type="ECO:0000259" key="11">
    <source>
        <dbReference type="PROSITE" id="PS00631"/>
    </source>
</evidence>
<dbReference type="InterPro" id="IPR023042">
    <property type="entry name" value="Peptidase_M17_leu_NH2_pept"/>
</dbReference>
<evidence type="ECO:0000256" key="9">
    <source>
        <dbReference type="ARBA" id="ARBA00049972"/>
    </source>
</evidence>
<dbReference type="PRINTS" id="PR00481">
    <property type="entry name" value="LAMNOPPTDASE"/>
</dbReference>
<dbReference type="Gene3D" id="3.40.630.10">
    <property type="entry name" value="Zn peptidases"/>
    <property type="match status" value="1"/>
</dbReference>
<dbReference type="GO" id="GO:0070006">
    <property type="term" value="F:metalloaminopeptidase activity"/>
    <property type="evidence" value="ECO:0007669"/>
    <property type="project" value="InterPro"/>
</dbReference>
<keyword evidence="5 10" id="KW-0645">Protease</keyword>
<dbReference type="Pfam" id="PF02789">
    <property type="entry name" value="Peptidase_M17_N"/>
    <property type="match status" value="1"/>
</dbReference>
<dbReference type="AlphaFoldDB" id="A0A448TSG6"/>
<evidence type="ECO:0000256" key="5">
    <source>
        <dbReference type="ARBA" id="ARBA00022670"/>
    </source>
</evidence>